<reference evidence="2" key="1">
    <citation type="submission" date="2020-05" db="EMBL/GenBank/DDBJ databases">
        <title>Mycena genomes resolve the evolution of fungal bioluminescence.</title>
        <authorList>
            <person name="Tsai I.J."/>
        </authorList>
    </citation>
    <scope>NUCLEOTIDE SEQUENCE</scope>
    <source>
        <strain evidence="2">CCC161011</strain>
    </source>
</reference>
<organism evidence="2 3">
    <name type="scientific">Mycena venus</name>
    <dbReference type="NCBI Taxonomy" id="2733690"/>
    <lineage>
        <taxon>Eukaryota</taxon>
        <taxon>Fungi</taxon>
        <taxon>Dikarya</taxon>
        <taxon>Basidiomycota</taxon>
        <taxon>Agaricomycotina</taxon>
        <taxon>Agaricomycetes</taxon>
        <taxon>Agaricomycetidae</taxon>
        <taxon>Agaricales</taxon>
        <taxon>Marasmiineae</taxon>
        <taxon>Mycenaceae</taxon>
        <taxon>Mycena</taxon>
    </lineage>
</organism>
<evidence type="ECO:0000313" key="2">
    <source>
        <dbReference type="EMBL" id="KAF7368857.1"/>
    </source>
</evidence>
<feature type="chain" id="PRO_5034302686" evidence="1">
    <location>
        <begin position="20"/>
        <end position="126"/>
    </location>
</feature>
<keyword evidence="1" id="KW-0732">Signal</keyword>
<keyword evidence="3" id="KW-1185">Reference proteome</keyword>
<gene>
    <name evidence="2" type="ORF">MVEN_00211200</name>
</gene>
<dbReference type="AlphaFoldDB" id="A0A8H6Z1C1"/>
<protein>
    <submittedName>
        <fullName evidence="2">Gdsl lipase acylhydrolase family protein</fullName>
    </submittedName>
</protein>
<accession>A0A8H6Z1C1</accession>
<sequence>MVWSLLLYAFVLAVCGVHGVGVSPEQIKHLVTFGDNYTDIVITTAGSGIQKSFGRWLKTSVYAAGYVQVGLHPFVRSGATCSKNLIFVSLSSAFESQIPLYLIGIGNGLLVLPPDQTMYTPLDWNE</sequence>
<dbReference type="Proteomes" id="UP000620124">
    <property type="component" value="Unassembled WGS sequence"/>
</dbReference>
<proteinExistence type="predicted"/>
<keyword evidence="2" id="KW-0378">Hydrolase</keyword>
<dbReference type="GO" id="GO:0016787">
    <property type="term" value="F:hydrolase activity"/>
    <property type="evidence" value="ECO:0007669"/>
    <property type="project" value="UniProtKB-KW"/>
</dbReference>
<evidence type="ECO:0000313" key="3">
    <source>
        <dbReference type="Proteomes" id="UP000620124"/>
    </source>
</evidence>
<dbReference type="OrthoDB" id="1600564at2759"/>
<dbReference type="EMBL" id="JACAZI010000002">
    <property type="protein sequence ID" value="KAF7368857.1"/>
    <property type="molecule type" value="Genomic_DNA"/>
</dbReference>
<evidence type="ECO:0000256" key="1">
    <source>
        <dbReference type="SAM" id="SignalP"/>
    </source>
</evidence>
<feature type="signal peptide" evidence="1">
    <location>
        <begin position="1"/>
        <end position="19"/>
    </location>
</feature>
<comment type="caution">
    <text evidence="2">The sequence shown here is derived from an EMBL/GenBank/DDBJ whole genome shotgun (WGS) entry which is preliminary data.</text>
</comment>
<name>A0A8H6Z1C1_9AGAR</name>